<feature type="domain" description="VPS9" evidence="7">
    <location>
        <begin position="1457"/>
        <end position="1612"/>
    </location>
</feature>
<feature type="region of interest" description="Disordered" evidence="4">
    <location>
        <begin position="250"/>
        <end position="272"/>
    </location>
</feature>
<evidence type="ECO:0000256" key="2">
    <source>
        <dbReference type="ARBA" id="ARBA00022468"/>
    </source>
</evidence>
<feature type="compositionally biased region" description="Polar residues" evidence="4">
    <location>
        <begin position="206"/>
        <end position="217"/>
    </location>
</feature>
<keyword evidence="3" id="KW-0727">SH2 domain</keyword>
<feature type="region of interest" description="Disordered" evidence="4">
    <location>
        <begin position="713"/>
        <end position="768"/>
    </location>
</feature>
<feature type="region of interest" description="Disordered" evidence="4">
    <location>
        <begin position="905"/>
        <end position="931"/>
    </location>
</feature>
<organism evidence="8 9">
    <name type="scientific">Blomia tropicalis</name>
    <name type="common">Mite</name>
    <dbReference type="NCBI Taxonomy" id="40697"/>
    <lineage>
        <taxon>Eukaryota</taxon>
        <taxon>Metazoa</taxon>
        <taxon>Ecdysozoa</taxon>
        <taxon>Arthropoda</taxon>
        <taxon>Chelicerata</taxon>
        <taxon>Arachnida</taxon>
        <taxon>Acari</taxon>
        <taxon>Acariformes</taxon>
        <taxon>Sarcoptiformes</taxon>
        <taxon>Astigmata</taxon>
        <taxon>Glycyphagoidea</taxon>
        <taxon>Echimyopodidae</taxon>
        <taxon>Blomia</taxon>
    </lineage>
</organism>
<dbReference type="Pfam" id="PF00788">
    <property type="entry name" value="RA"/>
    <property type="match status" value="1"/>
</dbReference>
<feature type="compositionally biased region" description="Polar residues" evidence="4">
    <location>
        <begin position="333"/>
        <end position="342"/>
    </location>
</feature>
<feature type="compositionally biased region" description="Acidic residues" evidence="4">
    <location>
        <begin position="143"/>
        <end position="153"/>
    </location>
</feature>
<dbReference type="InterPro" id="IPR003123">
    <property type="entry name" value="VPS9"/>
</dbReference>
<dbReference type="Gene3D" id="3.30.505.10">
    <property type="entry name" value="SH2 domain"/>
    <property type="match status" value="1"/>
</dbReference>
<dbReference type="InterPro" id="IPR000980">
    <property type="entry name" value="SH2"/>
</dbReference>
<dbReference type="CDD" id="cd00173">
    <property type="entry name" value="SH2"/>
    <property type="match status" value="1"/>
</dbReference>
<dbReference type="SUPFAM" id="SSF55550">
    <property type="entry name" value="SH2 domain"/>
    <property type="match status" value="1"/>
</dbReference>
<feature type="compositionally biased region" description="Basic and acidic residues" evidence="4">
    <location>
        <begin position="251"/>
        <end position="269"/>
    </location>
</feature>
<comment type="similarity">
    <text evidence="1">Belongs to the RIN (Ras interaction/interference) family.</text>
</comment>
<dbReference type="GO" id="GO:0007165">
    <property type="term" value="P:signal transduction"/>
    <property type="evidence" value="ECO:0007669"/>
    <property type="project" value="InterPro"/>
</dbReference>
<accession>A0A9Q0M254</accession>
<dbReference type="InterPro" id="IPR045046">
    <property type="entry name" value="Vps9-like"/>
</dbReference>
<feature type="compositionally biased region" description="Polar residues" evidence="4">
    <location>
        <begin position="375"/>
        <end position="387"/>
    </location>
</feature>
<dbReference type="InterPro" id="IPR036860">
    <property type="entry name" value="SH2_dom_sf"/>
</dbReference>
<dbReference type="GO" id="GO:0030139">
    <property type="term" value="C:endocytic vesicle"/>
    <property type="evidence" value="ECO:0007669"/>
    <property type="project" value="TreeGrafter"/>
</dbReference>
<feature type="compositionally biased region" description="Polar residues" evidence="4">
    <location>
        <begin position="64"/>
        <end position="77"/>
    </location>
</feature>
<dbReference type="PROSITE" id="PS50200">
    <property type="entry name" value="RA"/>
    <property type="match status" value="1"/>
</dbReference>
<feature type="domain" description="SH2" evidence="5">
    <location>
        <begin position="548"/>
        <end position="647"/>
    </location>
</feature>
<dbReference type="GO" id="GO:0031267">
    <property type="term" value="F:small GTPase binding"/>
    <property type="evidence" value="ECO:0007669"/>
    <property type="project" value="TreeGrafter"/>
</dbReference>
<dbReference type="PROSITE" id="PS51205">
    <property type="entry name" value="VPS9"/>
    <property type="match status" value="1"/>
</dbReference>
<feature type="compositionally biased region" description="Basic and acidic residues" evidence="4">
    <location>
        <begin position="996"/>
        <end position="1007"/>
    </location>
</feature>
<evidence type="ECO:0000313" key="9">
    <source>
        <dbReference type="Proteomes" id="UP001142055"/>
    </source>
</evidence>
<dbReference type="Proteomes" id="UP001142055">
    <property type="component" value="Chromosome 3"/>
</dbReference>
<feature type="region of interest" description="Disordered" evidence="4">
    <location>
        <begin position="324"/>
        <end position="352"/>
    </location>
</feature>
<dbReference type="GO" id="GO:0005829">
    <property type="term" value="C:cytosol"/>
    <property type="evidence" value="ECO:0007669"/>
    <property type="project" value="TreeGrafter"/>
</dbReference>
<protein>
    <recommendedName>
        <fullName evidence="10">Protein sprint</fullName>
    </recommendedName>
</protein>
<dbReference type="GO" id="GO:0005096">
    <property type="term" value="F:GTPase activator activity"/>
    <property type="evidence" value="ECO:0007669"/>
    <property type="project" value="UniProtKB-KW"/>
</dbReference>
<feature type="region of interest" description="Disordered" evidence="4">
    <location>
        <begin position="809"/>
        <end position="861"/>
    </location>
</feature>
<proteinExistence type="inferred from homology"/>
<evidence type="ECO:0000256" key="1">
    <source>
        <dbReference type="ARBA" id="ARBA00006919"/>
    </source>
</evidence>
<dbReference type="SMART" id="SM00314">
    <property type="entry name" value="RA"/>
    <property type="match status" value="1"/>
</dbReference>
<evidence type="ECO:0000259" key="5">
    <source>
        <dbReference type="PROSITE" id="PS50001"/>
    </source>
</evidence>
<evidence type="ECO:0000259" key="7">
    <source>
        <dbReference type="PROSITE" id="PS51205"/>
    </source>
</evidence>
<feature type="compositionally biased region" description="Polar residues" evidence="4">
    <location>
        <begin position="922"/>
        <end position="931"/>
    </location>
</feature>
<feature type="compositionally biased region" description="Basic residues" evidence="4">
    <location>
        <begin position="169"/>
        <end position="179"/>
    </location>
</feature>
<dbReference type="SMART" id="SM00252">
    <property type="entry name" value="SH2"/>
    <property type="match status" value="1"/>
</dbReference>
<dbReference type="InterPro" id="IPR037191">
    <property type="entry name" value="VPS9_dom_sf"/>
</dbReference>
<dbReference type="PANTHER" id="PTHR23101:SF104">
    <property type="entry name" value="PROTEIN SPRINT"/>
    <property type="match status" value="1"/>
</dbReference>
<dbReference type="Pfam" id="PF00017">
    <property type="entry name" value="SH2"/>
    <property type="match status" value="1"/>
</dbReference>
<dbReference type="SMART" id="SM00167">
    <property type="entry name" value="VPS9"/>
    <property type="match status" value="1"/>
</dbReference>
<dbReference type="InterPro" id="IPR000159">
    <property type="entry name" value="RA_dom"/>
</dbReference>
<keyword evidence="9" id="KW-1185">Reference proteome</keyword>
<dbReference type="OMA" id="CKMIAHK"/>
<reference evidence="8" key="1">
    <citation type="submission" date="2022-12" db="EMBL/GenBank/DDBJ databases">
        <title>Genome assemblies of Blomia tropicalis.</title>
        <authorList>
            <person name="Cui Y."/>
        </authorList>
    </citation>
    <scope>NUCLEOTIDE SEQUENCE</scope>
    <source>
        <tissue evidence="8">Adult mites</tissue>
    </source>
</reference>
<feature type="compositionally biased region" description="Polar residues" evidence="4">
    <location>
        <begin position="850"/>
        <end position="861"/>
    </location>
</feature>
<sequence length="1766" mass="197290">MSDLPPPPPPPSSSPILGLLLQFQFLITDVAKDLDLTLQDLSPDIEIFENNLSDKEDNDECSESSKNVSNIESSGNDSGAAQLASSSSHLQDESWVRERESIAVTCETMQNSNQSEPSSTTNHSSAVDTIRSQASTSDHHDDHDDEYIIEEDEQPRNGGQVCHTELSQHRSRRVSKSKTKATTNINQSNRSKYSNGKTNSNRRSKQQSQRLSHQSSYEYTDKWVSGSVSKRNHSLKSNFDIGSNSFQPFKSSEHESKKMLDHSSCEKLSDSSSSRIPIHVSDMVRNQSLEYVKDSKPKLLHLSSFGHSILVPKSRTQIVTQCNGQKVKKDGSKTFTDSTKIPKSSKQRSQCSSISKELKSVQYCQRNESLFPTKLTSSKLAPASTNNGGKGKRPAPPVPSEASNSNGRCTSKANDFSLFSIKKSEIDLIVLPEGNVDELQDDSQDMNINQSDIELESQKAENNVLTNNGKCLENGLHMSKETKSDVNLKLETLNGNSTENLIPFDTHISDTMNEFYDDDLIGGDESLIVHGLESINMDDRLRLTQQIWYLPHINRATVVHYLQGKAVGVFIVRQSSKPQTLAISVRLPHGHGPHIEHYLIERRNTSKSNCLFRLEGSEHYFSTILNLVTHYSNCCDELPVRLKLVPVLQAATSGQSQLSSLALLGQEFWQSKFVQLKQLPKNSLNTETLEIVNSENISIELDKKKGSPETCLKESEVALSKPKLPPRRHNSNCSVFTDKSSSSAQSNTALDSPPPPPPPSTKIKSSSPVIVDSIKLRKEFLKPQHLPPLPPKNETNNFALPLIGESLTKPSTRIELPPPIPPRTKIDGNNSKNSPPPPRPTVSKRSSPTVNNLNDLLSPTSMTESEIIDLVQQQNKIDERVPPLPNKGGIRANYYNHVVSSQDKIIFPSQPSPSPEKKSSPINLSKSDSSNVSNLCDVYTQTESVKTNEQKQKAKQNLEKTNSNISVSTFYMDPIDALVVINQAKSSFIESNSQKRHSDPELSHNVKDTTSTTTHGTEYIGFGSSINSSLGLSLESLLESFRNRFPTASTIDDIKTGSCRSKGNVEQKSNQLPVRHDAGFSTVDSQWFWHDCKKGIRSNVESRELKENKNQCSNGNKMENNFRQIKRDSIAASERSDVTTAEDLIGVQSPEFVVPKITLMNNLDPVISGIVSNGTGFYDNLTKEEMKKAGSFRSEKSVHTDTGTEFSEPWNMEMVESRILSEIGSTSVVGPTASSNGKNFCFEERESQIIDLKTCDSTTQLLNTDIIHFNSYLLNQETPQIDDSLNDDYDNVADDEIYGEYEPNGVHQNFNPHSRVIRRDDSEVTLKEHQNDDSSNKLIMLEIVNRISNYVIDLASRKDNTFAMSIDNFIECTKESTETNPNVILGYIRQFMNGMKNYLLKHGEGEFIQIVKLERSHLKPNQFLNIDSILECTLQKLIIKPLKNHIYELCIRAYNSNGSLKILSHNIKLAQNKSPEELGVSSELLPIDSNVMAEIQQNLRRLQQSYSPIKKLEYLLRSISILNTSCQERINQLNSATNGNSKLQKSLSDQDMLPLLLYVIVHCGVISIEIEIEYMLGLLHSSILNGGDGSYYLTVWSSAIQVLKNMFSLNESNHLVNGNNSKSSGPALKSQSPFSFRKKLIDSGPFSKCKEDSPSFTPKPLANLQAYMKVLIPNELTSSIACKTVPVRSNMTTKEVCRMIAHTYRITNPEDYALYRIKDLDEQQLLDGDYPLTIKNELINRGETPMFAYKRCDAKFIWPTAFPVTP</sequence>
<feature type="region of interest" description="Disordered" evidence="4">
    <location>
        <begin position="109"/>
        <end position="217"/>
    </location>
</feature>
<feature type="compositionally biased region" description="Low complexity" evidence="4">
    <location>
        <begin position="78"/>
        <end position="88"/>
    </location>
</feature>
<feature type="compositionally biased region" description="Polar residues" evidence="4">
    <location>
        <begin position="180"/>
        <end position="199"/>
    </location>
</feature>
<dbReference type="CDD" id="cd01776">
    <property type="entry name" value="RA_Rin"/>
    <property type="match status" value="1"/>
</dbReference>
<feature type="compositionally biased region" description="Polar residues" evidence="4">
    <location>
        <begin position="109"/>
        <end position="136"/>
    </location>
</feature>
<feature type="region of interest" description="Disordered" evidence="4">
    <location>
        <begin position="375"/>
        <end position="409"/>
    </location>
</feature>
<feature type="region of interest" description="Disordered" evidence="4">
    <location>
        <begin position="51"/>
        <end position="97"/>
    </location>
</feature>
<dbReference type="SUPFAM" id="SSF109993">
    <property type="entry name" value="VPS9 domain"/>
    <property type="match status" value="1"/>
</dbReference>
<name>A0A9Q0M254_BLOTA</name>
<dbReference type="Pfam" id="PF02204">
    <property type="entry name" value="VPS9"/>
    <property type="match status" value="1"/>
</dbReference>
<comment type="caution">
    <text evidence="8">The sequence shown here is derived from an EMBL/GenBank/DDBJ whole genome shotgun (WGS) entry which is preliminary data.</text>
</comment>
<feature type="region of interest" description="Disordered" evidence="4">
    <location>
        <begin position="991"/>
        <end position="1010"/>
    </location>
</feature>
<evidence type="ECO:0000313" key="8">
    <source>
        <dbReference type="EMBL" id="KAJ6217694.1"/>
    </source>
</evidence>
<feature type="domain" description="Ras-associating" evidence="6">
    <location>
        <begin position="1667"/>
        <end position="1754"/>
    </location>
</feature>
<dbReference type="Pfam" id="PF23268">
    <property type="entry name" value="RIN1"/>
    <property type="match status" value="1"/>
</dbReference>
<dbReference type="EMBL" id="JAPWDV010000003">
    <property type="protein sequence ID" value="KAJ6217694.1"/>
    <property type="molecule type" value="Genomic_DNA"/>
</dbReference>
<evidence type="ECO:0000256" key="4">
    <source>
        <dbReference type="SAM" id="MobiDB-lite"/>
    </source>
</evidence>
<evidence type="ECO:0000256" key="3">
    <source>
        <dbReference type="PROSITE-ProRule" id="PRU00191"/>
    </source>
</evidence>
<evidence type="ECO:0008006" key="10">
    <source>
        <dbReference type="Google" id="ProtNLM"/>
    </source>
</evidence>
<dbReference type="PANTHER" id="PTHR23101">
    <property type="entry name" value="RAB GDP/GTP EXCHANGE FACTOR"/>
    <property type="match status" value="1"/>
</dbReference>
<dbReference type="PROSITE" id="PS50001">
    <property type="entry name" value="SH2"/>
    <property type="match status" value="1"/>
</dbReference>
<keyword evidence="2" id="KW-0343">GTPase activation</keyword>
<gene>
    <name evidence="8" type="ORF">RDWZM_008851</name>
</gene>
<feature type="compositionally biased region" description="Polar residues" evidence="4">
    <location>
        <begin position="731"/>
        <end position="750"/>
    </location>
</feature>
<dbReference type="GO" id="GO:0005085">
    <property type="term" value="F:guanyl-nucleotide exchange factor activity"/>
    <property type="evidence" value="ECO:0007669"/>
    <property type="project" value="InterPro"/>
</dbReference>
<dbReference type="GO" id="GO:0016192">
    <property type="term" value="P:vesicle-mediated transport"/>
    <property type="evidence" value="ECO:0007669"/>
    <property type="project" value="InterPro"/>
</dbReference>
<dbReference type="Gene3D" id="1.20.1050.80">
    <property type="entry name" value="VPS9 domain"/>
    <property type="match status" value="1"/>
</dbReference>
<evidence type="ECO:0000259" key="6">
    <source>
        <dbReference type="PROSITE" id="PS50200"/>
    </source>
</evidence>